<dbReference type="InterPro" id="IPR050922">
    <property type="entry name" value="LytR/CpsA/Psr_CW_biosynth"/>
</dbReference>
<dbReference type="Proteomes" id="UP000652013">
    <property type="component" value="Unassembled WGS sequence"/>
</dbReference>
<evidence type="ECO:0000313" key="5">
    <source>
        <dbReference type="Proteomes" id="UP000652013"/>
    </source>
</evidence>
<feature type="region of interest" description="Disordered" evidence="2">
    <location>
        <begin position="38"/>
        <end position="59"/>
    </location>
</feature>
<evidence type="ECO:0000313" key="4">
    <source>
        <dbReference type="EMBL" id="GIJ04215.1"/>
    </source>
</evidence>
<dbReference type="EMBL" id="BOOY01000026">
    <property type="protein sequence ID" value="GIJ04215.1"/>
    <property type="molecule type" value="Genomic_DNA"/>
</dbReference>
<dbReference type="PANTHER" id="PTHR33392">
    <property type="entry name" value="POLYISOPRENYL-TEICHOIC ACID--PEPTIDOGLYCAN TEICHOIC ACID TRANSFERASE TAGU"/>
    <property type="match status" value="1"/>
</dbReference>
<protein>
    <recommendedName>
        <fullName evidence="3">Cell envelope-related transcriptional attenuator domain-containing protein</fullName>
    </recommendedName>
</protein>
<dbReference type="InterPro" id="IPR006311">
    <property type="entry name" value="TAT_signal"/>
</dbReference>
<dbReference type="Pfam" id="PF03816">
    <property type="entry name" value="LytR_cpsA_psr"/>
    <property type="match status" value="1"/>
</dbReference>
<sequence>MRVSRRAVLVAAVVAVVALVAGVAVALLVPDRAGAPAGAPPDVSAAPTEAAATPSPSPGANVAGPLDILIVGLDTRVSVPDWQPHADAVMVLHVDEGLTSGYLYSLPRDLLVDVPAFPAAGFGGGRLKLTEAMSRGSRRPGGNRPDAAQGFELLEKAVLRYTGLRRFDAGAALTFAGLSRLTDAVGGIEVTVDQRVVSQHRRPDGKMRTLRAGGGGYLGPQMVYEPGRRRMVGWQAIDYARQRYTAGGDYTRQRHQRQIIAALLAKAAADGIPASPERLADVLAALRETVLFEGGRNTAVDYAYALRNLTPQALTLVSLPGASVIRNGGYRGEQLKPAGTAFLKAAAAGDGAAHLRANPGLRHG</sequence>
<evidence type="ECO:0000256" key="2">
    <source>
        <dbReference type="SAM" id="MobiDB-lite"/>
    </source>
</evidence>
<dbReference type="PROSITE" id="PS51318">
    <property type="entry name" value="TAT"/>
    <property type="match status" value="1"/>
</dbReference>
<dbReference type="PANTHER" id="PTHR33392:SF6">
    <property type="entry name" value="POLYISOPRENYL-TEICHOIC ACID--PEPTIDOGLYCAN TEICHOIC ACID TRANSFERASE TAGU"/>
    <property type="match status" value="1"/>
</dbReference>
<accession>A0A8J4DKM7</accession>
<name>A0A8J4DKM7_9ACTN</name>
<comment type="caution">
    <text evidence="4">The sequence shown here is derived from an EMBL/GenBank/DDBJ whole genome shotgun (WGS) entry which is preliminary data.</text>
</comment>
<organism evidence="4 5">
    <name type="scientific">Spirilliplanes yamanashiensis</name>
    <dbReference type="NCBI Taxonomy" id="42233"/>
    <lineage>
        <taxon>Bacteria</taxon>
        <taxon>Bacillati</taxon>
        <taxon>Actinomycetota</taxon>
        <taxon>Actinomycetes</taxon>
        <taxon>Micromonosporales</taxon>
        <taxon>Micromonosporaceae</taxon>
        <taxon>Spirilliplanes</taxon>
    </lineage>
</organism>
<evidence type="ECO:0000256" key="1">
    <source>
        <dbReference type="ARBA" id="ARBA00006068"/>
    </source>
</evidence>
<keyword evidence="5" id="KW-1185">Reference proteome</keyword>
<gene>
    <name evidence="4" type="ORF">Sya03_35670</name>
</gene>
<dbReference type="AlphaFoldDB" id="A0A8J4DKM7"/>
<proteinExistence type="inferred from homology"/>
<evidence type="ECO:0000259" key="3">
    <source>
        <dbReference type="Pfam" id="PF03816"/>
    </source>
</evidence>
<reference evidence="4" key="1">
    <citation type="submission" date="2021-01" db="EMBL/GenBank/DDBJ databases">
        <title>Whole genome shotgun sequence of Spirilliplanes yamanashiensis NBRC 15828.</title>
        <authorList>
            <person name="Komaki H."/>
            <person name="Tamura T."/>
        </authorList>
    </citation>
    <scope>NUCLEOTIDE SEQUENCE</scope>
    <source>
        <strain evidence="4">NBRC 15828</strain>
    </source>
</reference>
<comment type="similarity">
    <text evidence="1">Belongs to the LytR/CpsA/Psr (LCP) family.</text>
</comment>
<dbReference type="Gene3D" id="3.40.630.190">
    <property type="entry name" value="LCP protein"/>
    <property type="match status" value="1"/>
</dbReference>
<feature type="domain" description="Cell envelope-related transcriptional attenuator" evidence="3">
    <location>
        <begin position="85"/>
        <end position="268"/>
    </location>
</feature>
<dbReference type="InterPro" id="IPR004474">
    <property type="entry name" value="LytR_CpsA_psr"/>
</dbReference>